<dbReference type="PANTHER" id="PTHR45700:SF8">
    <property type="entry name" value="HECT-TYPE E3 UBIQUITIN TRANSFERASE"/>
    <property type="match status" value="1"/>
</dbReference>
<dbReference type="Gene3D" id="6.10.130.10">
    <property type="entry name" value="Ubiquitin-protein ligase E3A, N-terminal zinc-binding domain (AZUL)"/>
    <property type="match status" value="1"/>
</dbReference>
<dbReference type="GO" id="GO:0005737">
    <property type="term" value="C:cytoplasm"/>
    <property type="evidence" value="ECO:0007669"/>
    <property type="project" value="UniProtKB-SubCell"/>
</dbReference>
<dbReference type="CDD" id="cd00078">
    <property type="entry name" value="HECTc"/>
    <property type="match status" value="1"/>
</dbReference>
<dbReference type="Gene3D" id="3.30.2160.10">
    <property type="entry name" value="Hect, E3 ligase catalytic domain"/>
    <property type="match status" value="1"/>
</dbReference>
<evidence type="ECO:0000313" key="9">
    <source>
        <dbReference type="EMBL" id="KAJ3433535.1"/>
    </source>
</evidence>
<evidence type="ECO:0000256" key="1">
    <source>
        <dbReference type="ARBA" id="ARBA00000885"/>
    </source>
</evidence>
<evidence type="ECO:0000256" key="4">
    <source>
        <dbReference type="ARBA" id="ARBA00022490"/>
    </source>
</evidence>
<evidence type="ECO:0000256" key="6">
    <source>
        <dbReference type="ARBA" id="ARBA00022786"/>
    </source>
</evidence>
<name>A0AAV7YXF6_9EUKA</name>
<comment type="subcellular location">
    <subcellularLocation>
        <location evidence="2">Cytoplasm</location>
    </subcellularLocation>
</comment>
<dbReference type="InterPro" id="IPR000569">
    <property type="entry name" value="HECT_dom"/>
</dbReference>
<dbReference type="SMART" id="SM00119">
    <property type="entry name" value="HECTc"/>
    <property type="match status" value="1"/>
</dbReference>
<evidence type="ECO:0000256" key="2">
    <source>
        <dbReference type="ARBA" id="ARBA00004496"/>
    </source>
</evidence>
<dbReference type="Gene3D" id="3.90.1750.10">
    <property type="entry name" value="Hect, E3 ligase catalytic domains"/>
    <property type="match status" value="1"/>
</dbReference>
<keyword evidence="4" id="KW-0963">Cytoplasm</keyword>
<dbReference type="PROSITE" id="PS50237">
    <property type="entry name" value="HECT"/>
    <property type="match status" value="1"/>
</dbReference>
<dbReference type="FunFam" id="3.30.2410.10:FF:000003">
    <property type="entry name" value="probable E3 ubiquitin-protein ligase HERC4 isoform X1"/>
    <property type="match status" value="1"/>
</dbReference>
<organism evidence="9 10">
    <name type="scientific">Anaeramoeba flamelloides</name>
    <dbReference type="NCBI Taxonomy" id="1746091"/>
    <lineage>
        <taxon>Eukaryota</taxon>
        <taxon>Metamonada</taxon>
        <taxon>Anaeramoebidae</taxon>
        <taxon>Anaeramoeba</taxon>
    </lineage>
</organism>
<feature type="domain" description="HECT" evidence="8">
    <location>
        <begin position="410"/>
        <end position="739"/>
    </location>
</feature>
<dbReference type="FunFam" id="3.30.2160.10:FF:000004">
    <property type="entry name" value="probable E3 ubiquitin-protein ligase HERC4 isoform X1"/>
    <property type="match status" value="1"/>
</dbReference>
<dbReference type="InterPro" id="IPR044611">
    <property type="entry name" value="E3A/B/C-like"/>
</dbReference>
<dbReference type="GO" id="GO:0000209">
    <property type="term" value="P:protein polyubiquitination"/>
    <property type="evidence" value="ECO:0007669"/>
    <property type="project" value="InterPro"/>
</dbReference>
<comment type="catalytic activity">
    <reaction evidence="1">
        <text>S-ubiquitinyl-[E2 ubiquitin-conjugating enzyme]-L-cysteine + [acceptor protein]-L-lysine = [E2 ubiquitin-conjugating enzyme]-L-cysteine + N(6)-ubiquitinyl-[acceptor protein]-L-lysine.</text>
        <dbReference type="EC" id="2.3.2.26"/>
    </reaction>
</comment>
<proteinExistence type="predicted"/>
<evidence type="ECO:0000256" key="5">
    <source>
        <dbReference type="ARBA" id="ARBA00022679"/>
    </source>
</evidence>
<dbReference type="Pfam" id="PF00632">
    <property type="entry name" value="HECT"/>
    <property type="match status" value="1"/>
</dbReference>
<dbReference type="InterPro" id="IPR032353">
    <property type="entry name" value="AZUL"/>
</dbReference>
<dbReference type="EC" id="2.3.2.26" evidence="3"/>
<accession>A0AAV7YXF6</accession>
<evidence type="ECO:0000256" key="7">
    <source>
        <dbReference type="PROSITE-ProRule" id="PRU00104"/>
    </source>
</evidence>
<dbReference type="GO" id="GO:0061630">
    <property type="term" value="F:ubiquitin protein ligase activity"/>
    <property type="evidence" value="ECO:0007669"/>
    <property type="project" value="UniProtKB-EC"/>
</dbReference>
<dbReference type="AlphaFoldDB" id="A0AAV7YXF6"/>
<gene>
    <name evidence="9" type="ORF">M0812_22496</name>
</gene>
<protein>
    <recommendedName>
        <fullName evidence="3">HECT-type E3 ubiquitin transferase</fullName>
        <ecNumber evidence="3">2.3.2.26</ecNumber>
    </recommendedName>
</protein>
<sequence>MFADDLILLLKGSLIEINLQLQRIDKIRRDSGMNPNKDKKYFQQLKNGCDNIDCQNKYCKSCSSFVYSDLSTPNEFASQAFKLVSIYQDRVLCGIKEMKSSKFRVGKIRKIFDSEERELLLVELIVNVLGTEELDYSFYPLIPKKYKNGPYYYRTLNKNDPGVNIDDVIEAFNLILLVKGEIISESIYPAIEQQIKLLEKDCSNTTSFLFLRKMSILFSFPMLPKKDYINLFQRLIRCYLKLPKNSKIVFIGWCKDYFPKTFLTLLVNSLNQYITYKIFSQKCSVFPPSDELFIAIELLQDIFEINLQRRLKVEINLFYNMAINENFDLKENYIYYAKEKFSYINYPFLLNSGNKASLLSLESRINMEENLNQNILNSFLDLQSFSPYYKIIVRRNNIVGDTINHLDRATKSELHKKLKIVFEGEDGVDEGGVKKEFFQLIVNQLFDRKYGMFVQNEENKETNYWFNKGYIGEISSYQLIGTLLGLAIYNSVILGVRFPMMVYKKLLNQPVFLEDLSDYKPNVQKGLQQLLDFEGNVEETFVLTFQIVYKNVFGENVFVNLKENGDKIPVNNENREEYVQLYIDWELNKSIGDQFKEFQTGFQSVCDSPLFSLVQPEELEALICGDREFDLFDLKTIVKYRDGFDRNSSQVKWFWEITLNWEKEKQRKFLSFCFGTDRVPIGGLIHLRFSIARGGPDSEILPKASTCYGILILPAYSTKEKLQKKLELAIENSEGFGLY</sequence>
<evidence type="ECO:0000259" key="8">
    <source>
        <dbReference type="PROSITE" id="PS50237"/>
    </source>
</evidence>
<comment type="caution">
    <text evidence="9">The sequence shown here is derived from an EMBL/GenBank/DDBJ whole genome shotgun (WGS) entry which is preliminary data.</text>
</comment>
<keyword evidence="5" id="KW-0808">Transferase</keyword>
<keyword evidence="6 7" id="KW-0833">Ubl conjugation pathway</keyword>
<dbReference type="SUPFAM" id="SSF56204">
    <property type="entry name" value="Hect, E3 ligase catalytic domain"/>
    <property type="match status" value="1"/>
</dbReference>
<evidence type="ECO:0000313" key="10">
    <source>
        <dbReference type="Proteomes" id="UP001146793"/>
    </source>
</evidence>
<dbReference type="EMBL" id="JANTQA010000047">
    <property type="protein sequence ID" value="KAJ3433535.1"/>
    <property type="molecule type" value="Genomic_DNA"/>
</dbReference>
<feature type="active site" description="Glycyl thioester intermediate" evidence="7">
    <location>
        <position position="707"/>
    </location>
</feature>
<dbReference type="InterPro" id="IPR042556">
    <property type="entry name" value="AZUL_sf"/>
</dbReference>
<dbReference type="Proteomes" id="UP001146793">
    <property type="component" value="Unassembled WGS sequence"/>
</dbReference>
<reference evidence="9" key="1">
    <citation type="submission" date="2022-08" db="EMBL/GenBank/DDBJ databases">
        <title>Novel sulphate-reducing endosymbionts in the free-living metamonad Anaeramoeba.</title>
        <authorList>
            <person name="Jerlstrom-Hultqvist J."/>
            <person name="Cepicka I."/>
            <person name="Gallot-Lavallee L."/>
            <person name="Salas-Leiva D."/>
            <person name="Curtis B.A."/>
            <person name="Zahonova K."/>
            <person name="Pipaliya S."/>
            <person name="Dacks J."/>
            <person name="Roger A.J."/>
        </authorList>
    </citation>
    <scope>NUCLEOTIDE SEQUENCE</scope>
    <source>
        <strain evidence="9">Busselton2</strain>
    </source>
</reference>
<evidence type="ECO:0000256" key="3">
    <source>
        <dbReference type="ARBA" id="ARBA00012485"/>
    </source>
</evidence>
<dbReference type="PANTHER" id="PTHR45700">
    <property type="entry name" value="UBIQUITIN-PROTEIN LIGASE E3C"/>
    <property type="match status" value="1"/>
</dbReference>
<dbReference type="Gene3D" id="3.30.2410.10">
    <property type="entry name" value="Hect, E3 ligase catalytic domain"/>
    <property type="match status" value="1"/>
</dbReference>
<dbReference type="Pfam" id="PF16558">
    <property type="entry name" value="AZUL"/>
    <property type="match status" value="1"/>
</dbReference>
<dbReference type="InterPro" id="IPR035983">
    <property type="entry name" value="Hect_E3_ubiquitin_ligase"/>
</dbReference>